<dbReference type="PROSITE" id="PS51462">
    <property type="entry name" value="NUDIX"/>
    <property type="match status" value="1"/>
</dbReference>
<feature type="domain" description="Nudix hydrolase" evidence="4">
    <location>
        <begin position="18"/>
        <end position="149"/>
    </location>
</feature>
<dbReference type="PROSITE" id="PS00893">
    <property type="entry name" value="NUDIX_BOX"/>
    <property type="match status" value="1"/>
</dbReference>
<keyword evidence="6" id="KW-1185">Reference proteome</keyword>
<keyword evidence="2 3" id="KW-0378">Hydrolase</keyword>
<dbReference type="SUPFAM" id="SSF55811">
    <property type="entry name" value="Nudix"/>
    <property type="match status" value="1"/>
</dbReference>
<evidence type="ECO:0000256" key="3">
    <source>
        <dbReference type="RuleBase" id="RU003476"/>
    </source>
</evidence>
<gene>
    <name evidence="5" type="ORF">ABIE08_000110</name>
</gene>
<dbReference type="Proteomes" id="UP001549321">
    <property type="component" value="Unassembled WGS sequence"/>
</dbReference>
<dbReference type="EC" id="3.6.1.55" evidence="5"/>
<dbReference type="InterPro" id="IPR015797">
    <property type="entry name" value="NUDIX_hydrolase-like_dom_sf"/>
</dbReference>
<dbReference type="Gene3D" id="3.90.79.10">
    <property type="entry name" value="Nucleoside Triphosphate Pyrophosphohydrolase"/>
    <property type="match status" value="1"/>
</dbReference>
<dbReference type="InterPro" id="IPR020084">
    <property type="entry name" value="NUDIX_hydrolase_CS"/>
</dbReference>
<dbReference type="PRINTS" id="PR00502">
    <property type="entry name" value="NUDIXFAMILY"/>
</dbReference>
<dbReference type="PANTHER" id="PTHR43736">
    <property type="entry name" value="ADP-RIBOSE PYROPHOSPHATASE"/>
    <property type="match status" value="1"/>
</dbReference>
<dbReference type="EMBL" id="JBEPSM010000001">
    <property type="protein sequence ID" value="MET4632197.1"/>
    <property type="molecule type" value="Genomic_DNA"/>
</dbReference>
<dbReference type="CDD" id="cd04673">
    <property type="entry name" value="NUDIX_ADPRase"/>
    <property type="match status" value="1"/>
</dbReference>
<proteinExistence type="inferred from homology"/>
<comment type="similarity">
    <text evidence="3">Belongs to the Nudix hydrolase family.</text>
</comment>
<evidence type="ECO:0000259" key="4">
    <source>
        <dbReference type="PROSITE" id="PS51462"/>
    </source>
</evidence>
<sequence>MSRSPAPPEPPTTALPAGPVLGVSVAVWRDGKVLLIQRGHDPWRGAWSLPGGRVERGETLIEAVARELLEETGLVLGVPRLVETLDAIDRAEDGTVRGHFVIIVFAADAEGTPIAATDAADFGWFTLDAMDALTTTPGLKRIVALSAPA</sequence>
<comment type="cofactor">
    <cofactor evidence="1">
        <name>Mg(2+)</name>
        <dbReference type="ChEBI" id="CHEBI:18420"/>
    </cofactor>
</comment>
<evidence type="ECO:0000256" key="2">
    <source>
        <dbReference type="ARBA" id="ARBA00022801"/>
    </source>
</evidence>
<evidence type="ECO:0000256" key="1">
    <source>
        <dbReference type="ARBA" id="ARBA00001946"/>
    </source>
</evidence>
<comment type="caution">
    <text evidence="5">The sequence shown here is derived from an EMBL/GenBank/DDBJ whole genome shotgun (WGS) entry which is preliminary data.</text>
</comment>
<reference evidence="5 6" key="1">
    <citation type="submission" date="2024-06" db="EMBL/GenBank/DDBJ databases">
        <title>Sorghum-associated microbial communities from plants grown in Nebraska, USA.</title>
        <authorList>
            <person name="Schachtman D."/>
        </authorList>
    </citation>
    <scope>NUCLEOTIDE SEQUENCE [LARGE SCALE GENOMIC DNA]</scope>
    <source>
        <strain evidence="5 6">3207</strain>
    </source>
</reference>
<accession>A0ABV2QT54</accession>
<organism evidence="5 6">
    <name type="scientific">Kaistia defluvii</name>
    <dbReference type="NCBI Taxonomy" id="410841"/>
    <lineage>
        <taxon>Bacteria</taxon>
        <taxon>Pseudomonadati</taxon>
        <taxon>Pseudomonadota</taxon>
        <taxon>Alphaproteobacteria</taxon>
        <taxon>Hyphomicrobiales</taxon>
        <taxon>Kaistiaceae</taxon>
        <taxon>Kaistia</taxon>
    </lineage>
</organism>
<dbReference type="Pfam" id="PF00293">
    <property type="entry name" value="NUDIX"/>
    <property type="match status" value="1"/>
</dbReference>
<dbReference type="InterPro" id="IPR000086">
    <property type="entry name" value="NUDIX_hydrolase_dom"/>
</dbReference>
<dbReference type="PANTHER" id="PTHR43736:SF1">
    <property type="entry name" value="DIHYDRONEOPTERIN TRIPHOSPHATE DIPHOSPHATASE"/>
    <property type="match status" value="1"/>
</dbReference>
<dbReference type="RefSeq" id="WP_354547961.1">
    <property type="nucleotide sequence ID" value="NZ_JBEPSM010000001.1"/>
</dbReference>
<evidence type="ECO:0000313" key="5">
    <source>
        <dbReference type="EMBL" id="MET4632197.1"/>
    </source>
</evidence>
<evidence type="ECO:0000313" key="6">
    <source>
        <dbReference type="Proteomes" id="UP001549321"/>
    </source>
</evidence>
<protein>
    <submittedName>
        <fullName evidence="5">8-oxo-dGTP diphosphatase</fullName>
        <ecNumber evidence="5">3.6.1.55</ecNumber>
    </submittedName>
</protein>
<dbReference type="InterPro" id="IPR020476">
    <property type="entry name" value="Nudix_hydrolase"/>
</dbReference>
<dbReference type="GO" id="GO:0035539">
    <property type="term" value="F:8-oxo-7,8-dihydrodeoxyguanosine triphosphate pyrophosphatase activity"/>
    <property type="evidence" value="ECO:0007669"/>
    <property type="project" value="UniProtKB-EC"/>
</dbReference>
<name>A0ABV2QT54_9HYPH</name>